<dbReference type="Gene3D" id="3.30.40.10">
    <property type="entry name" value="Zinc/RING finger domain, C3HC4 (zinc finger)"/>
    <property type="match status" value="1"/>
</dbReference>
<dbReference type="Pfam" id="PF12906">
    <property type="entry name" value="RINGv"/>
    <property type="match status" value="1"/>
</dbReference>
<protein>
    <recommendedName>
        <fullName evidence="6">RING-CH-type domain-containing protein</fullName>
    </recommendedName>
</protein>
<reference evidence="7" key="1">
    <citation type="submission" date="2019-03" db="EMBL/GenBank/DDBJ databases">
        <authorList>
            <person name="Mank J."/>
            <person name="Almeida P."/>
        </authorList>
    </citation>
    <scope>NUCLEOTIDE SEQUENCE</scope>
    <source>
        <strain evidence="7">78183</strain>
    </source>
</reference>
<keyword evidence="5" id="KW-0472">Membrane</keyword>
<keyword evidence="1" id="KW-0479">Metal-binding</keyword>
<dbReference type="AlphaFoldDB" id="A0A6N2LQA1"/>
<evidence type="ECO:0000313" key="7">
    <source>
        <dbReference type="EMBL" id="VFU37702.1"/>
    </source>
</evidence>
<evidence type="ECO:0000256" key="2">
    <source>
        <dbReference type="ARBA" id="ARBA00022771"/>
    </source>
</evidence>
<dbReference type="PANTHER" id="PTHR46158">
    <property type="entry name" value="OS02G0165000 PROTEIN"/>
    <property type="match status" value="1"/>
</dbReference>
<evidence type="ECO:0000256" key="5">
    <source>
        <dbReference type="SAM" id="Phobius"/>
    </source>
</evidence>
<dbReference type="PROSITE" id="PS51292">
    <property type="entry name" value="ZF_RING_CH"/>
    <property type="match status" value="1"/>
</dbReference>
<feature type="transmembrane region" description="Helical" evidence="5">
    <location>
        <begin position="496"/>
        <end position="519"/>
    </location>
</feature>
<evidence type="ECO:0000256" key="1">
    <source>
        <dbReference type="ARBA" id="ARBA00022723"/>
    </source>
</evidence>
<gene>
    <name evidence="7" type="ORF">SVIM_LOCUS201185</name>
</gene>
<keyword evidence="3" id="KW-0862">Zinc</keyword>
<feature type="region of interest" description="Disordered" evidence="4">
    <location>
        <begin position="124"/>
        <end position="161"/>
    </location>
</feature>
<feature type="transmembrane region" description="Helical" evidence="5">
    <location>
        <begin position="470"/>
        <end position="490"/>
    </location>
</feature>
<feature type="domain" description="RING-CH-type" evidence="6">
    <location>
        <begin position="312"/>
        <end position="374"/>
    </location>
</feature>
<sequence>MKWLTDLDWTASAVSFNKVSSCKLFATVDDHYTLKKIRPLQETNVRKLKIHTYDASKFSYAVFDPLEGQGLKTLESQQEKVGSSTEITEDNPEGQQWRHRELRIEIQSNSPEDARFDFVTIQTPPITSSTPRRVNFSPLPSPSFGQMNEPPDPSSSKSKTNIRSLLPKLSFKYRNSTLDIEKAAAMLELGGSSGTTKQKPSISRTLSLTKLFTIRTKRTSSLPVTPVAHSNPESMHGGSMINPPTSGKRPIHRSRSVPDFRKDGSTRQLDSVGGLFRVVPSTPRVAEEAVSIMTISNASPRNDTDENDGGEDIPEEEAVCRICLIEVGEGADTFKMECSCKGELALAHQECVVKWFSVKGNRTCDVCKQEVLNLPVFRVQISGHWFSRSNSASGGSSIQASKAIPFCISLELDGWQDVPVLVIVSMLAYFCFLEQLLVGKMGSGAIALSLPFSCILGLLASMTSTTMEKYVWVYATIQFGLVVLPAHLLYSLLHMQAVLCVLLATFTGFGATMVGNYVIAEIMKWRRRWIAQPNEQRGSQDLRQQPAMVDETVTDPSHLPAENGGPEIVHVI</sequence>
<keyword evidence="5" id="KW-1133">Transmembrane helix</keyword>
<dbReference type="SMART" id="SM00744">
    <property type="entry name" value="RINGv"/>
    <property type="match status" value="1"/>
</dbReference>
<dbReference type="InterPro" id="IPR011016">
    <property type="entry name" value="Znf_RING-CH"/>
</dbReference>
<feature type="transmembrane region" description="Helical" evidence="5">
    <location>
        <begin position="444"/>
        <end position="463"/>
    </location>
</feature>
<dbReference type="SUPFAM" id="SSF57850">
    <property type="entry name" value="RING/U-box"/>
    <property type="match status" value="1"/>
</dbReference>
<dbReference type="InterPro" id="IPR013083">
    <property type="entry name" value="Znf_RING/FYVE/PHD"/>
</dbReference>
<name>A0A6N2LQA1_SALVM</name>
<proteinExistence type="predicted"/>
<organism evidence="7">
    <name type="scientific">Salix viminalis</name>
    <name type="common">Common osier</name>
    <name type="synonym">Basket willow</name>
    <dbReference type="NCBI Taxonomy" id="40686"/>
    <lineage>
        <taxon>Eukaryota</taxon>
        <taxon>Viridiplantae</taxon>
        <taxon>Streptophyta</taxon>
        <taxon>Embryophyta</taxon>
        <taxon>Tracheophyta</taxon>
        <taxon>Spermatophyta</taxon>
        <taxon>Magnoliopsida</taxon>
        <taxon>eudicotyledons</taxon>
        <taxon>Gunneridae</taxon>
        <taxon>Pentapetalae</taxon>
        <taxon>rosids</taxon>
        <taxon>fabids</taxon>
        <taxon>Malpighiales</taxon>
        <taxon>Salicaceae</taxon>
        <taxon>Saliceae</taxon>
        <taxon>Salix</taxon>
    </lineage>
</organism>
<feature type="region of interest" description="Disordered" evidence="4">
    <location>
        <begin position="77"/>
        <end position="96"/>
    </location>
</feature>
<feature type="compositionally biased region" description="Basic and acidic residues" evidence="4">
    <location>
        <begin position="256"/>
        <end position="265"/>
    </location>
</feature>
<dbReference type="EMBL" id="CAADRP010001324">
    <property type="protein sequence ID" value="VFU37702.1"/>
    <property type="molecule type" value="Genomic_DNA"/>
</dbReference>
<evidence type="ECO:0000256" key="4">
    <source>
        <dbReference type="SAM" id="MobiDB-lite"/>
    </source>
</evidence>
<dbReference type="GO" id="GO:0008270">
    <property type="term" value="F:zinc ion binding"/>
    <property type="evidence" value="ECO:0007669"/>
    <property type="project" value="UniProtKB-KW"/>
</dbReference>
<keyword evidence="2" id="KW-0863">Zinc-finger</keyword>
<accession>A0A6N2LQA1</accession>
<evidence type="ECO:0000256" key="3">
    <source>
        <dbReference type="ARBA" id="ARBA00022833"/>
    </source>
</evidence>
<dbReference type="PANTHER" id="PTHR46158:SF10">
    <property type="entry name" value="RING-CH-TYPE DOMAIN-CONTAINING PROTEIN"/>
    <property type="match status" value="1"/>
</dbReference>
<evidence type="ECO:0000259" key="6">
    <source>
        <dbReference type="PROSITE" id="PS51292"/>
    </source>
</evidence>
<dbReference type="CDD" id="cd16495">
    <property type="entry name" value="RING_CH-C4HC3_MARCH"/>
    <property type="match status" value="1"/>
</dbReference>
<feature type="region of interest" description="Disordered" evidence="4">
    <location>
        <begin position="222"/>
        <end position="265"/>
    </location>
</feature>
<feature type="compositionally biased region" description="Polar residues" evidence="4">
    <location>
        <begin position="77"/>
        <end position="86"/>
    </location>
</feature>
<keyword evidence="5" id="KW-0812">Transmembrane</keyword>